<feature type="coiled-coil region" evidence="1">
    <location>
        <begin position="285"/>
        <end position="319"/>
    </location>
</feature>
<name>A0A0G4FFU0_VITBC</name>
<evidence type="ECO:0000256" key="1">
    <source>
        <dbReference type="SAM" id="Coils"/>
    </source>
</evidence>
<keyword evidence="4" id="KW-1185">Reference proteome</keyword>
<proteinExistence type="predicted"/>
<feature type="region of interest" description="Disordered" evidence="2">
    <location>
        <begin position="1"/>
        <end position="35"/>
    </location>
</feature>
<protein>
    <submittedName>
        <fullName evidence="3">Uncharacterized protein</fullName>
    </submittedName>
</protein>
<dbReference type="OrthoDB" id="442358at2759"/>
<feature type="region of interest" description="Disordered" evidence="2">
    <location>
        <begin position="179"/>
        <end position="231"/>
    </location>
</feature>
<dbReference type="AlphaFoldDB" id="A0A0G4FFU0"/>
<gene>
    <name evidence="3" type="ORF">Vbra_15272</name>
</gene>
<evidence type="ECO:0000256" key="2">
    <source>
        <dbReference type="SAM" id="MobiDB-lite"/>
    </source>
</evidence>
<dbReference type="EMBL" id="CDMY01000428">
    <property type="protein sequence ID" value="CEM11918.1"/>
    <property type="molecule type" value="Genomic_DNA"/>
</dbReference>
<evidence type="ECO:0000313" key="4">
    <source>
        <dbReference type="Proteomes" id="UP000041254"/>
    </source>
</evidence>
<reference evidence="3 4" key="1">
    <citation type="submission" date="2014-11" db="EMBL/GenBank/DDBJ databases">
        <authorList>
            <person name="Zhu J."/>
            <person name="Qi W."/>
            <person name="Song R."/>
        </authorList>
    </citation>
    <scope>NUCLEOTIDE SEQUENCE [LARGE SCALE GENOMIC DNA]</scope>
</reference>
<accession>A0A0G4FFU0</accession>
<organism evidence="3 4">
    <name type="scientific">Vitrella brassicaformis (strain CCMP3155)</name>
    <dbReference type="NCBI Taxonomy" id="1169540"/>
    <lineage>
        <taxon>Eukaryota</taxon>
        <taxon>Sar</taxon>
        <taxon>Alveolata</taxon>
        <taxon>Colpodellida</taxon>
        <taxon>Vitrellaceae</taxon>
        <taxon>Vitrella</taxon>
    </lineage>
</organism>
<sequence>MATTAAVRPQSAAPSDHRDRRAQNGQQDTGSLRAAHASNAEALSQAVENCTVLRLQNLFGDASDEHEQACVLATVRLLQAYSTDSLIERLDASSYGELGAALQEGGGDIATRLVVTMRTLADNIDSRRIPESAWSAVDTYLGGHSRDVFPEDTAAHSLHTFLAAGHAYFGSRQAITQLPPTDEVTKRPSTGTGARTTERGHRGRASVGAARVRAAESENNPPAGGTGRFRVDEGRLSSLHARPSQPITSARLRAMIGTRGVSTQPWRWGEHKQSGREGQANAQTLEEWRQKLDETKKEIRELRAQESAMKWEMDREEKRAKQEEEVERDREIMNWRVKERTEMTKFVKESFRERQKRELDERKEYVEFLRWAKQLHSENLKKVWSEMYAFDKQFALWQDELGKQYIQTRKDIIERHKQHWDEQRENKRFEAMREKMMREEEAQWRMELEMEHKYLELIKQREQMKQKVNAIRDKRHAPLRKPK</sequence>
<keyword evidence="1" id="KW-0175">Coiled coil</keyword>
<evidence type="ECO:0000313" key="3">
    <source>
        <dbReference type="EMBL" id="CEM11918.1"/>
    </source>
</evidence>
<dbReference type="VEuPathDB" id="CryptoDB:Vbra_15272"/>
<dbReference type="InParanoid" id="A0A0G4FFU0"/>
<dbReference type="Proteomes" id="UP000041254">
    <property type="component" value="Unassembled WGS sequence"/>
</dbReference>